<dbReference type="PRINTS" id="PR01490">
    <property type="entry name" value="RTXTOXIND"/>
</dbReference>
<evidence type="ECO:0000259" key="1">
    <source>
        <dbReference type="Pfam" id="PF26002"/>
    </source>
</evidence>
<dbReference type="InterPro" id="IPR058982">
    <property type="entry name" value="Beta-barrel_AprE"/>
</dbReference>
<dbReference type="PANTHER" id="PTHR30386">
    <property type="entry name" value="MEMBRANE FUSION SUBUNIT OF EMRAB-TOLC MULTIDRUG EFFLUX PUMP"/>
    <property type="match status" value="1"/>
</dbReference>
<organism evidence="2 3">
    <name type="scientific">Skermanella cutis</name>
    <dbReference type="NCBI Taxonomy" id="2775420"/>
    <lineage>
        <taxon>Bacteria</taxon>
        <taxon>Pseudomonadati</taxon>
        <taxon>Pseudomonadota</taxon>
        <taxon>Alphaproteobacteria</taxon>
        <taxon>Rhodospirillales</taxon>
        <taxon>Azospirillaceae</taxon>
        <taxon>Skermanella</taxon>
    </lineage>
</organism>
<accession>A0ABX7BEX6</accession>
<dbReference type="InterPro" id="IPR050739">
    <property type="entry name" value="MFP"/>
</dbReference>
<evidence type="ECO:0000313" key="2">
    <source>
        <dbReference type="EMBL" id="QQP92315.1"/>
    </source>
</evidence>
<dbReference type="Pfam" id="PF26002">
    <property type="entry name" value="Beta-barrel_AprE"/>
    <property type="match status" value="1"/>
</dbReference>
<reference evidence="2" key="1">
    <citation type="submission" date="2021-02" db="EMBL/GenBank/DDBJ databases">
        <title>Skermanella TT6 skin isolate.</title>
        <authorList>
            <person name="Lee K."/>
            <person name="Ganzorig M."/>
        </authorList>
    </citation>
    <scope>NUCLEOTIDE SEQUENCE</scope>
    <source>
        <strain evidence="2">TT6</strain>
    </source>
</reference>
<dbReference type="PANTHER" id="PTHR30386:SF17">
    <property type="entry name" value="ALKALINE PROTEASE SECRETION PROTEIN APRE"/>
    <property type="match status" value="1"/>
</dbReference>
<dbReference type="EMBL" id="CP067420">
    <property type="protein sequence ID" value="QQP92315.1"/>
    <property type="molecule type" value="Genomic_DNA"/>
</dbReference>
<name>A0ABX7BEX6_9PROT</name>
<gene>
    <name evidence="2" type="ORF">IGS68_05310</name>
</gene>
<protein>
    <submittedName>
        <fullName evidence="2">HlyD family secretion protein</fullName>
    </submittedName>
</protein>
<proteinExistence type="predicted"/>
<keyword evidence="3" id="KW-1185">Reference proteome</keyword>
<evidence type="ECO:0000313" key="3">
    <source>
        <dbReference type="Proteomes" id="UP000595197"/>
    </source>
</evidence>
<dbReference type="Proteomes" id="UP000595197">
    <property type="component" value="Chromosome"/>
</dbReference>
<feature type="domain" description="AprE-like beta-barrel" evidence="1">
    <location>
        <begin position="28"/>
        <end position="117"/>
    </location>
</feature>
<sequence length="140" mass="15506">MNLRYHTLGGVVPPSNDILDIVPKGERLVIEARIDPTDIDVVHSGLSAKLVLSAFKGRTTPHIDGRVIQVSADALHDERTDQTYYLPRVEADVAQLAALDGVRLTPGMPVETIINTGDHTFCTYIIQPLTDSFRRAFREQ</sequence>
<dbReference type="Gene3D" id="2.40.30.170">
    <property type="match status" value="1"/>
</dbReference>